<dbReference type="EMBL" id="FO203522">
    <property type="protein sequence ID" value="CCO22026.1"/>
    <property type="molecule type" value="Genomic_DNA"/>
</dbReference>
<dbReference type="InterPro" id="IPR005537">
    <property type="entry name" value="RAMP_III_fam"/>
</dbReference>
<dbReference type="Proteomes" id="UP000010808">
    <property type="component" value="Chromosome"/>
</dbReference>
<protein>
    <recommendedName>
        <fullName evidence="2">CRISPR type III-associated protein domain-containing protein</fullName>
    </recommendedName>
</protein>
<dbReference type="HOGENOM" id="CLU_828265_0_0_7"/>
<evidence type="ECO:0000256" key="1">
    <source>
        <dbReference type="ARBA" id="ARBA00023118"/>
    </source>
</evidence>
<dbReference type="RefSeq" id="WP_015334636.1">
    <property type="nucleotide sequence ID" value="NC_020055.1"/>
</dbReference>
<dbReference type="GO" id="GO:0051607">
    <property type="term" value="P:defense response to virus"/>
    <property type="evidence" value="ECO:0007669"/>
    <property type="project" value="UniProtKB-KW"/>
</dbReference>
<dbReference type="STRING" id="1121451.DESAM_10045"/>
<dbReference type="Pfam" id="PF03787">
    <property type="entry name" value="RAMPs"/>
    <property type="match status" value="1"/>
</dbReference>
<dbReference type="NCBIfam" id="TIGR01894">
    <property type="entry name" value="cas_TM1795_cmr1"/>
    <property type="match status" value="1"/>
</dbReference>
<evidence type="ECO:0000313" key="3">
    <source>
        <dbReference type="EMBL" id="CCO22026.1"/>
    </source>
</evidence>
<sequence>MPRIKVELSAEFITPCFAGGVSSNNSFSNAAELRETSIRGQVRWWMQACGMTQNNIAQLLGSTDAGQSSVRFRINELNNSRETEDWWTDPQYKTRTKYLWFFVAPSTAKKNESNRVGQKCIPKGSKFTLELSCRPGKEEELKKVVAYSILWMTFGSIGSRSTRAGGCMEFLGIKEQQNAKAVFKVFQDLEKFTLDELWKALSPELGIGENPTIPFDIKYNDIKDHEAPNAPLNWFAQQWQLIRAELKGNQKAFWGLPFKEIKAPTKLKDGSDKVISTSRMTSHIHLRPLKIDDIFYPAALIFKERMVLKDINEDAGKQILDEYFPESIKFSGGNK</sequence>
<dbReference type="AlphaFoldDB" id="L0R8X6"/>
<name>L0R8X6_9BACT</name>
<gene>
    <name evidence="3" type="ORF">DESAM_10045</name>
</gene>
<accession>L0R8X6</accession>
<dbReference type="KEGG" id="dhy:DESAM_10045"/>
<keyword evidence="4" id="KW-1185">Reference proteome</keyword>
<feature type="domain" description="CRISPR type III-associated protein" evidence="2">
    <location>
        <begin position="11"/>
        <end position="168"/>
    </location>
</feature>
<reference evidence="3 4" key="1">
    <citation type="submission" date="2012-10" db="EMBL/GenBank/DDBJ databases">
        <authorList>
            <person name="Genoscope - CEA"/>
        </authorList>
    </citation>
    <scope>NUCLEOTIDE SEQUENCE [LARGE SCALE GENOMIC DNA]</scope>
    <source>
        <strain evidence="4">AM13 / DSM 14728</strain>
    </source>
</reference>
<proteinExistence type="predicted"/>
<evidence type="ECO:0000313" key="4">
    <source>
        <dbReference type="Proteomes" id="UP000010808"/>
    </source>
</evidence>
<organism evidence="3 4">
    <name type="scientific">Maridesulfovibrio hydrothermalis AM13 = DSM 14728</name>
    <dbReference type="NCBI Taxonomy" id="1121451"/>
    <lineage>
        <taxon>Bacteria</taxon>
        <taxon>Pseudomonadati</taxon>
        <taxon>Thermodesulfobacteriota</taxon>
        <taxon>Desulfovibrionia</taxon>
        <taxon>Desulfovibrionales</taxon>
        <taxon>Desulfovibrionaceae</taxon>
        <taxon>Maridesulfovibrio</taxon>
    </lineage>
</organism>
<keyword evidence="1" id="KW-0051">Antiviral defense</keyword>
<evidence type="ECO:0000259" key="2">
    <source>
        <dbReference type="Pfam" id="PF03787"/>
    </source>
</evidence>
<dbReference type="InterPro" id="IPR007522">
    <property type="entry name" value="CRISPR-assoc_prot_TM1795"/>
</dbReference>
<dbReference type="PATRIC" id="fig|1121451.3.peg.34"/>